<dbReference type="OrthoDB" id="9840349at2"/>
<dbReference type="Proteomes" id="UP000093482">
    <property type="component" value="Unassembled WGS sequence"/>
</dbReference>
<gene>
    <name evidence="1" type="ORF">A6K76_12810</name>
</gene>
<dbReference type="EMBL" id="MATO01000044">
    <property type="protein sequence ID" value="OCS89226.1"/>
    <property type="molecule type" value="Genomic_DNA"/>
</dbReference>
<comment type="caution">
    <text evidence="1">The sequence shown here is derived from an EMBL/GenBank/DDBJ whole genome shotgun (WGS) entry which is preliminary data.</text>
</comment>
<protein>
    <submittedName>
        <fullName evidence="1">Uncharacterized protein</fullName>
    </submittedName>
</protein>
<reference evidence="1 2" key="1">
    <citation type="submission" date="2016-07" db="EMBL/GenBank/DDBJ databases">
        <title>Caryophanon latum genome sequencing.</title>
        <authorList>
            <person name="Verma A."/>
            <person name="Pal Y."/>
            <person name="Krishnamurthi S."/>
        </authorList>
    </citation>
    <scope>NUCLEOTIDE SEQUENCE [LARGE SCALE GENOMIC DNA]</scope>
    <source>
        <strain evidence="1 2">DSM 14151</strain>
    </source>
</reference>
<accession>A0A1C0YPW7</accession>
<evidence type="ECO:0000313" key="2">
    <source>
        <dbReference type="Proteomes" id="UP000093482"/>
    </source>
</evidence>
<keyword evidence="2" id="KW-1185">Reference proteome</keyword>
<evidence type="ECO:0000313" key="1">
    <source>
        <dbReference type="EMBL" id="OCS89226.1"/>
    </source>
</evidence>
<proteinExistence type="predicted"/>
<organism evidence="1 2">
    <name type="scientific">Caryophanon latum</name>
    <dbReference type="NCBI Taxonomy" id="33977"/>
    <lineage>
        <taxon>Bacteria</taxon>
        <taxon>Bacillati</taxon>
        <taxon>Bacillota</taxon>
        <taxon>Bacilli</taxon>
        <taxon>Bacillales</taxon>
        <taxon>Caryophanaceae</taxon>
        <taxon>Caryophanon</taxon>
    </lineage>
</organism>
<sequence>MYIFIACDEKLRSFAETLQDEQIKSYNELLAMGMTDKQIQLRGHDFSKLDRDAKVFLIMLPDELTNSPLVIEPDFQNAYARYVSDKRYIYRVEYAQQALVHFVGYIGKYAGYWKELELWCVNEDDYTIDVASIAQRTVYVQRELSSEPFETFFEKDELQVVRFVIRS</sequence>
<dbReference type="RefSeq" id="WP_066465268.1">
    <property type="nucleotide sequence ID" value="NZ_MATO01000044.1"/>
</dbReference>
<name>A0A1C0YPW7_9BACL</name>
<dbReference type="AlphaFoldDB" id="A0A1C0YPW7"/>